<dbReference type="AlphaFoldDB" id="A0A379PKQ0"/>
<evidence type="ECO:0000313" key="2">
    <source>
        <dbReference type="Proteomes" id="UP000255303"/>
    </source>
</evidence>
<evidence type="ECO:0000313" key="1">
    <source>
        <dbReference type="EMBL" id="SUE72765.1"/>
    </source>
</evidence>
<dbReference type="Proteomes" id="UP000255303">
    <property type="component" value="Unassembled WGS sequence"/>
</dbReference>
<protein>
    <submittedName>
        <fullName evidence="1">Uncharacterized protein</fullName>
    </submittedName>
</protein>
<reference evidence="1 2" key="1">
    <citation type="submission" date="2018-06" db="EMBL/GenBank/DDBJ databases">
        <authorList>
            <consortium name="Pathogen Informatics"/>
            <person name="Doyle S."/>
        </authorList>
    </citation>
    <scope>NUCLEOTIDE SEQUENCE [LARGE SCALE GENOMIC DNA]</scope>
    <source>
        <strain evidence="1 2">NCTC10692</strain>
    </source>
</reference>
<gene>
    <name evidence="1" type="ORF">NCTC10692_04921</name>
</gene>
<sequence length="281" mass="31428">MEQLSIRLANIIQRALVREGGKSRTQTASLSHEDVRQLRIHGMWYEGFEPCEIPGREDAEFWSVFSVLDREAAEKAVAQFRVPKAPVEFTLTPIEQIDQARQWAEYRCPACNTASVEWRDGDSVPVPVLPEGIDSYGLIDTGLMVGQCKHCSQPVYIYEFGFSTVDNPQDDMAFCVWNLLYEPDSFQVFRAEAEGHEPWIVSRLDYRTGATADGDTLLLPKGPFVIDFHQFGPFKLEHSSELTGPHGVSNCGASGASDKWEVGKALFHNLAGSAMRALNDR</sequence>
<organism evidence="1 2">
    <name type="scientific">Ectopseudomonas oleovorans</name>
    <name type="common">Pseudomonas oleovorans</name>
    <dbReference type="NCBI Taxonomy" id="301"/>
    <lineage>
        <taxon>Bacteria</taxon>
        <taxon>Pseudomonadati</taxon>
        <taxon>Pseudomonadota</taxon>
        <taxon>Gammaproteobacteria</taxon>
        <taxon>Pseudomonadales</taxon>
        <taxon>Pseudomonadaceae</taxon>
        <taxon>Ectopseudomonas</taxon>
    </lineage>
</organism>
<proteinExistence type="predicted"/>
<name>A0A379PKQ0_ECTOL</name>
<dbReference type="EMBL" id="UGUV01000003">
    <property type="protein sequence ID" value="SUE72765.1"/>
    <property type="molecule type" value="Genomic_DNA"/>
</dbReference>
<accession>A0A379PKQ0</accession>
<dbReference type="RefSeq" id="WP_020308163.1">
    <property type="nucleotide sequence ID" value="NZ_FNZC01000019.1"/>
</dbReference>